<feature type="domain" description="TonB-dependent receptor plug" evidence="16">
    <location>
        <begin position="51"/>
        <end position="152"/>
    </location>
</feature>
<dbReference type="GO" id="GO:0044718">
    <property type="term" value="P:siderophore transmembrane transport"/>
    <property type="evidence" value="ECO:0007669"/>
    <property type="project" value="TreeGrafter"/>
</dbReference>
<evidence type="ECO:0000256" key="13">
    <source>
        <dbReference type="RuleBase" id="RU003357"/>
    </source>
</evidence>
<evidence type="ECO:0000256" key="6">
    <source>
        <dbReference type="ARBA" id="ARBA00022729"/>
    </source>
</evidence>
<feature type="short sequence motif" description="TonB C-terminal box" evidence="12">
    <location>
        <begin position="658"/>
        <end position="675"/>
    </location>
</feature>
<dbReference type="PANTHER" id="PTHR30069:SF40">
    <property type="entry name" value="TONB-DEPENDENT RECEPTOR NMB0964-RELATED"/>
    <property type="match status" value="1"/>
</dbReference>
<name>A0A8J3F3U2_9BURK</name>
<dbReference type="GO" id="GO:0015344">
    <property type="term" value="F:siderophore uptake transmembrane transporter activity"/>
    <property type="evidence" value="ECO:0007669"/>
    <property type="project" value="TreeGrafter"/>
</dbReference>
<dbReference type="Pfam" id="PF00593">
    <property type="entry name" value="TonB_dep_Rec_b-barrel"/>
    <property type="match status" value="1"/>
</dbReference>
<keyword evidence="4 11" id="KW-1134">Transmembrane beta strand</keyword>
<evidence type="ECO:0000256" key="4">
    <source>
        <dbReference type="ARBA" id="ARBA00022452"/>
    </source>
</evidence>
<protein>
    <submittedName>
        <fullName evidence="17">Outer membrane protein</fullName>
    </submittedName>
</protein>
<dbReference type="GO" id="GO:0009279">
    <property type="term" value="C:cell outer membrane"/>
    <property type="evidence" value="ECO:0007669"/>
    <property type="project" value="UniProtKB-SubCell"/>
</dbReference>
<evidence type="ECO:0000256" key="7">
    <source>
        <dbReference type="ARBA" id="ARBA00023077"/>
    </source>
</evidence>
<proteinExistence type="inferred from homology"/>
<dbReference type="AlphaFoldDB" id="A0A8J3F3U2"/>
<organism evidence="17 18">
    <name type="scientific">Oxalicibacterium faecigallinarum</name>
    <dbReference type="NCBI Taxonomy" id="573741"/>
    <lineage>
        <taxon>Bacteria</taxon>
        <taxon>Pseudomonadati</taxon>
        <taxon>Pseudomonadota</taxon>
        <taxon>Betaproteobacteria</taxon>
        <taxon>Burkholderiales</taxon>
        <taxon>Oxalobacteraceae</taxon>
        <taxon>Oxalicibacterium</taxon>
    </lineage>
</organism>
<dbReference type="InterPro" id="IPR037066">
    <property type="entry name" value="Plug_dom_sf"/>
</dbReference>
<dbReference type="Pfam" id="PF07715">
    <property type="entry name" value="Plug"/>
    <property type="match status" value="1"/>
</dbReference>
<evidence type="ECO:0000256" key="10">
    <source>
        <dbReference type="ARBA" id="ARBA00023237"/>
    </source>
</evidence>
<keyword evidence="3 11" id="KW-0813">Transport</keyword>
<feature type="signal peptide" evidence="14">
    <location>
        <begin position="1"/>
        <end position="25"/>
    </location>
</feature>
<evidence type="ECO:0000259" key="15">
    <source>
        <dbReference type="Pfam" id="PF00593"/>
    </source>
</evidence>
<evidence type="ECO:0000256" key="8">
    <source>
        <dbReference type="ARBA" id="ARBA00023136"/>
    </source>
</evidence>
<dbReference type="PANTHER" id="PTHR30069">
    <property type="entry name" value="TONB-DEPENDENT OUTER MEMBRANE RECEPTOR"/>
    <property type="match status" value="1"/>
</dbReference>
<feature type="chain" id="PRO_5035233332" evidence="14">
    <location>
        <begin position="26"/>
        <end position="675"/>
    </location>
</feature>
<dbReference type="InterPro" id="IPR012910">
    <property type="entry name" value="Plug_dom"/>
</dbReference>
<feature type="domain" description="TonB-dependent receptor-like beta-barrel" evidence="15">
    <location>
        <begin position="266"/>
        <end position="644"/>
    </location>
</feature>
<dbReference type="InterPro" id="IPR036942">
    <property type="entry name" value="Beta-barrel_TonB_sf"/>
</dbReference>
<reference evidence="18" key="1">
    <citation type="journal article" date="2019" name="Int. J. Syst. Evol. Microbiol.">
        <title>The Global Catalogue of Microorganisms (GCM) 10K type strain sequencing project: providing services to taxonomists for standard genome sequencing and annotation.</title>
        <authorList>
            <consortium name="The Broad Institute Genomics Platform"/>
            <consortium name="The Broad Institute Genome Sequencing Center for Infectious Disease"/>
            <person name="Wu L."/>
            <person name="Ma J."/>
        </authorList>
    </citation>
    <scope>NUCLEOTIDE SEQUENCE [LARGE SCALE GENOMIC DNA]</scope>
    <source>
        <strain evidence="18">CCM 2767</strain>
    </source>
</reference>
<comment type="caution">
    <text evidence="17">The sequence shown here is derived from an EMBL/GenBank/DDBJ whole genome shotgun (WGS) entry which is preliminary data.</text>
</comment>
<gene>
    <name evidence="17" type="ORF">GCM10008066_21010</name>
</gene>
<evidence type="ECO:0000313" key="18">
    <source>
        <dbReference type="Proteomes" id="UP000642180"/>
    </source>
</evidence>
<evidence type="ECO:0000256" key="3">
    <source>
        <dbReference type="ARBA" id="ARBA00022448"/>
    </source>
</evidence>
<keyword evidence="10 11" id="KW-0998">Cell outer membrane</keyword>
<evidence type="ECO:0000256" key="11">
    <source>
        <dbReference type="PROSITE-ProRule" id="PRU01360"/>
    </source>
</evidence>
<dbReference type="InterPro" id="IPR010917">
    <property type="entry name" value="TonB_rcpt_CS"/>
</dbReference>
<comment type="subcellular location">
    <subcellularLocation>
        <location evidence="1 11">Cell outer membrane</location>
        <topology evidence="1 11">Multi-pass membrane protein</topology>
    </subcellularLocation>
</comment>
<evidence type="ECO:0000259" key="16">
    <source>
        <dbReference type="Pfam" id="PF07715"/>
    </source>
</evidence>
<dbReference type="SUPFAM" id="SSF56935">
    <property type="entry name" value="Porins"/>
    <property type="match status" value="1"/>
</dbReference>
<dbReference type="PROSITE" id="PS01156">
    <property type="entry name" value="TONB_DEPENDENT_REC_2"/>
    <property type="match status" value="1"/>
</dbReference>
<dbReference type="InterPro" id="IPR039426">
    <property type="entry name" value="TonB-dep_rcpt-like"/>
</dbReference>
<evidence type="ECO:0000256" key="9">
    <source>
        <dbReference type="ARBA" id="ARBA00023170"/>
    </source>
</evidence>
<keyword evidence="5 11" id="KW-0812">Transmembrane</keyword>
<dbReference type="InterPro" id="IPR000531">
    <property type="entry name" value="Beta-barrel_TonB"/>
</dbReference>
<sequence length="675" mass="72679">MIAQRTLLASAVLSALATMSAPVLSQQTSQTLPAVTVTATPFNDGVENQILAPATVLRGDELRNKLGNTLGDTLSQELGVSASSFGPGASRPIIRGMEGPRVKILQNGMSVLDASTFSNDHAVAGEGATARQIEILRGPAALLYGSGAIGGVVNIVNDRIPTTLVGKPTGEAEVRYSSVDHGKQVSTSVDGSTGNIGLHLDGNFRDADDYRIPGNVVLGDASSGSGTLPNSFTRAGSLGFGGSYIQNWGHIGASVGVNDDRYGIPTEERSYIKLKQTRFDIDGLIKEPFANFESLRFKIGNTDYEHAEHHEDGDTAVTFKNRALESRLELTHKPFAGWHGTFGLQTENSEFSALPADDHGHGHSHATVPLTKTESIAAFLVEQKDFGPVRASAGARVESIKRKPDAASGNTNRDFTLGSYSVGGLWTFTPGYGLGLTGSIAQRAPSVEELYSDGAHEATATFDIGDANLRKETSRNIELSLQKTEGLFRWKANVFHNSVKNYVYGEMGGLVDDHGDPDPIGGEYRERTWSQNDARIRGAEVEVSYNRFGEGIGLRAFADTSRGKLTDGLGNLPLQPVTRYGGEVSYRQGNWQSGVSVLHADKQRRRASFEDFATPSYTKVDASLSYTQRTNSMPITWFAMVKNLLDEDIRLSTSVLSEVAPQSGRNLIVGMRTRF</sequence>
<evidence type="ECO:0000256" key="12">
    <source>
        <dbReference type="PROSITE-ProRule" id="PRU10144"/>
    </source>
</evidence>
<dbReference type="PROSITE" id="PS52016">
    <property type="entry name" value="TONB_DEPENDENT_REC_3"/>
    <property type="match status" value="1"/>
</dbReference>
<keyword evidence="18" id="KW-1185">Reference proteome</keyword>
<dbReference type="Gene3D" id="2.40.170.20">
    <property type="entry name" value="TonB-dependent receptor, beta-barrel domain"/>
    <property type="match status" value="1"/>
</dbReference>
<evidence type="ECO:0000256" key="1">
    <source>
        <dbReference type="ARBA" id="ARBA00004571"/>
    </source>
</evidence>
<evidence type="ECO:0000256" key="5">
    <source>
        <dbReference type="ARBA" id="ARBA00022692"/>
    </source>
</evidence>
<evidence type="ECO:0000256" key="2">
    <source>
        <dbReference type="ARBA" id="ARBA00009810"/>
    </source>
</evidence>
<accession>A0A8J3F3U2</accession>
<dbReference type="Gene3D" id="2.170.130.10">
    <property type="entry name" value="TonB-dependent receptor, plug domain"/>
    <property type="match status" value="1"/>
</dbReference>
<evidence type="ECO:0000256" key="14">
    <source>
        <dbReference type="SAM" id="SignalP"/>
    </source>
</evidence>
<keyword evidence="7 13" id="KW-0798">TonB box</keyword>
<dbReference type="EMBL" id="BMDI01000002">
    <property type="protein sequence ID" value="GGI19834.1"/>
    <property type="molecule type" value="Genomic_DNA"/>
</dbReference>
<dbReference type="RefSeq" id="WP_188381311.1">
    <property type="nucleotide sequence ID" value="NZ_BMDI01000002.1"/>
</dbReference>
<evidence type="ECO:0000313" key="17">
    <source>
        <dbReference type="EMBL" id="GGI19834.1"/>
    </source>
</evidence>
<comment type="similarity">
    <text evidence="2 11 13">Belongs to the TonB-dependent receptor family.</text>
</comment>
<keyword evidence="6 14" id="KW-0732">Signal</keyword>
<keyword evidence="9" id="KW-0675">Receptor</keyword>
<keyword evidence="8 11" id="KW-0472">Membrane</keyword>
<dbReference type="Proteomes" id="UP000642180">
    <property type="component" value="Unassembled WGS sequence"/>
</dbReference>